<feature type="compositionally biased region" description="Acidic residues" evidence="5">
    <location>
        <begin position="119"/>
        <end position="129"/>
    </location>
</feature>
<organism evidence="8 9">
    <name type="scientific">Trichinella murrelli</name>
    <dbReference type="NCBI Taxonomy" id="144512"/>
    <lineage>
        <taxon>Eukaryota</taxon>
        <taxon>Metazoa</taxon>
        <taxon>Ecdysozoa</taxon>
        <taxon>Nematoda</taxon>
        <taxon>Enoplea</taxon>
        <taxon>Dorylaimia</taxon>
        <taxon>Trichinellida</taxon>
        <taxon>Trichinellidae</taxon>
        <taxon>Trichinella</taxon>
    </lineage>
</organism>
<dbReference type="GO" id="GO:0003677">
    <property type="term" value="F:DNA binding"/>
    <property type="evidence" value="ECO:0007669"/>
    <property type="project" value="InterPro"/>
</dbReference>
<evidence type="ECO:0000256" key="1">
    <source>
        <dbReference type="ARBA" id="ARBA00004123"/>
    </source>
</evidence>
<keyword evidence="6" id="KW-0472">Membrane</keyword>
<dbReference type="GO" id="GO:1990269">
    <property type="term" value="F:RNA polymerase II C-terminal domain phosphoserine binding"/>
    <property type="evidence" value="ECO:0007669"/>
    <property type="project" value="TreeGrafter"/>
</dbReference>
<keyword evidence="6" id="KW-1133">Transmembrane helix</keyword>
<dbReference type="InterPro" id="IPR036128">
    <property type="entry name" value="Plus3-like_sf"/>
</dbReference>
<evidence type="ECO:0000313" key="9">
    <source>
        <dbReference type="Proteomes" id="UP000055048"/>
    </source>
</evidence>
<dbReference type="PANTHER" id="PTHR13115:SF8">
    <property type="entry name" value="RNA POLYMERASE-ASSOCIATED PROTEIN RTF1 HOMOLOG"/>
    <property type="match status" value="1"/>
</dbReference>
<evidence type="ECO:0000256" key="6">
    <source>
        <dbReference type="SAM" id="Phobius"/>
    </source>
</evidence>
<reference evidence="8 9" key="1">
    <citation type="submission" date="2015-01" db="EMBL/GenBank/DDBJ databases">
        <title>Evolution of Trichinella species and genotypes.</title>
        <authorList>
            <person name="Korhonen P.K."/>
            <person name="Edoardo P."/>
            <person name="Giuseppe L.R."/>
            <person name="Gasser R.B."/>
        </authorList>
    </citation>
    <scope>NUCLEOTIDE SEQUENCE [LARGE SCALE GENOMIC DNA]</scope>
    <source>
        <strain evidence="8">ISS417</strain>
    </source>
</reference>
<feature type="compositionally biased region" description="Low complexity" evidence="5">
    <location>
        <begin position="597"/>
        <end position="606"/>
    </location>
</feature>
<sequence>MLIGILITKDRTVFMGDKSYEIPIIGFESILRCLTSSSMPNKRRPLKLLSDSESERTVDGDSDEDYGKVSTSTQGNEKKGRDNTSARKKGKHQKSKSKPRKEMAEKKESDSSDSAVFDDGYDEDLLGDEEDRKKLQKMSEKDREQEIYRRLERRELLKARFEIEKKLRKKKRIEAVYDDSEEESIGDAPVGSPKRYSRSPDDDRDQRAESDIEGENDGKIFQTSAEREKKSKKIAFQNLLAKRRAKSAKDEAAEENRKNFNARLKKRRYGKYSGSNESDESNGEETLRRRDDTDESEDERQPKEEEKPVVKTREELSKIRLSRLVHTPFFKNTVVGCYVRISIGANNGVPVYRVAEIIDVVETAKVYEFENTRTNKGLRLRHGKAERVYRLEFLSNSDFTDTEFAKWVDTMTSQNMEFPTLEHVKNKVADVIAAFNHQYTEEDVDQVSPLRKMCYMVKEKKRFRIAPTNYAMQKAQLVKSLFKYFSLKQEVAEQNNDTFEVERIKQLIEQLDNAAAAREQRRLQAVKGIADINKRNRLWNMNETEKAIRESSSEVQADDPFTRRNTRSKIYSKSSARASLQNAESSASGKRDVQKESSMQTSSSQSDAVKDAGDNNNTEETKKPKKRSKFQDPYEAHNFEIDFKLDLPFYCNFDILKICFQHRVRYQNRNVIESPVTTHVTETFILLNLITLNLFLDSELVVAIYDFVIWLYSFIYIKINSE</sequence>
<dbReference type="InterPro" id="IPR004343">
    <property type="entry name" value="Plus-3_dom"/>
</dbReference>
<protein>
    <submittedName>
        <fullName evidence="8">RNA polymerase-associated protein RTF1-like protein</fullName>
    </submittedName>
</protein>
<proteinExistence type="predicted"/>
<feature type="region of interest" description="Disordered" evidence="5">
    <location>
        <begin position="41"/>
        <end position="148"/>
    </location>
</feature>
<name>A0A0V0TTU9_9BILA</name>
<feature type="domain" description="Plus3" evidence="7">
    <location>
        <begin position="305"/>
        <end position="436"/>
    </location>
</feature>
<dbReference type="SMART" id="SM00719">
    <property type="entry name" value="Plus3"/>
    <property type="match status" value="1"/>
</dbReference>
<feature type="transmembrane region" description="Helical" evidence="6">
    <location>
        <begin position="700"/>
        <end position="717"/>
    </location>
</feature>
<dbReference type="EMBL" id="JYDJ01000145">
    <property type="protein sequence ID" value="KRX42401.1"/>
    <property type="molecule type" value="Genomic_DNA"/>
</dbReference>
<dbReference type="AlphaFoldDB" id="A0A0V0TTU9"/>
<dbReference type="Pfam" id="PF03126">
    <property type="entry name" value="Plus-3"/>
    <property type="match status" value="1"/>
</dbReference>
<feature type="compositionally biased region" description="Basic and acidic residues" evidence="5">
    <location>
        <begin position="247"/>
        <end position="258"/>
    </location>
</feature>
<evidence type="ECO:0000256" key="4">
    <source>
        <dbReference type="ARBA" id="ARBA00023242"/>
    </source>
</evidence>
<feature type="compositionally biased region" description="Acidic residues" evidence="5">
    <location>
        <begin position="176"/>
        <end position="185"/>
    </location>
</feature>
<feature type="compositionally biased region" description="Basic and acidic residues" evidence="5">
    <location>
        <begin position="299"/>
        <end position="312"/>
    </location>
</feature>
<keyword evidence="6" id="KW-0812">Transmembrane</keyword>
<evidence type="ECO:0000256" key="2">
    <source>
        <dbReference type="ARBA" id="ARBA00023015"/>
    </source>
</evidence>
<feature type="compositionally biased region" description="Basic residues" evidence="5">
    <location>
        <begin position="86"/>
        <end position="99"/>
    </location>
</feature>
<evidence type="ECO:0000256" key="5">
    <source>
        <dbReference type="SAM" id="MobiDB-lite"/>
    </source>
</evidence>
<dbReference type="STRING" id="144512.A0A0V0TTU9"/>
<dbReference type="GO" id="GO:0016593">
    <property type="term" value="C:Cdc73/Paf1 complex"/>
    <property type="evidence" value="ECO:0007669"/>
    <property type="project" value="TreeGrafter"/>
</dbReference>
<feature type="compositionally biased region" description="Basic and acidic residues" evidence="5">
    <location>
        <begin position="100"/>
        <end position="110"/>
    </location>
</feature>
<feature type="compositionally biased region" description="Basic and acidic residues" evidence="5">
    <location>
        <begin position="198"/>
        <end position="210"/>
    </location>
</feature>
<keyword evidence="4" id="KW-0539">Nucleus</keyword>
<dbReference type="Proteomes" id="UP000055048">
    <property type="component" value="Unassembled WGS sequence"/>
</dbReference>
<feature type="compositionally biased region" description="Basic and acidic residues" evidence="5">
    <location>
        <begin position="76"/>
        <end position="85"/>
    </location>
</feature>
<feature type="region of interest" description="Disordered" evidence="5">
    <location>
        <begin position="547"/>
        <end position="629"/>
    </location>
</feature>
<dbReference type="Gene3D" id="3.90.70.200">
    <property type="entry name" value="Plus-3 domain"/>
    <property type="match status" value="1"/>
</dbReference>
<keyword evidence="9" id="KW-1185">Reference proteome</keyword>
<feature type="compositionally biased region" description="Polar residues" evidence="5">
    <location>
        <begin position="568"/>
        <end position="588"/>
    </location>
</feature>
<comment type="caution">
    <text evidence="8">The sequence shown here is derived from an EMBL/GenBank/DDBJ whole genome shotgun (WGS) entry which is preliminary data.</text>
</comment>
<feature type="region of interest" description="Disordered" evidence="5">
    <location>
        <begin position="172"/>
        <end position="312"/>
    </location>
</feature>
<keyword evidence="2" id="KW-0805">Transcription regulation</keyword>
<comment type="subcellular location">
    <subcellularLocation>
        <location evidence="1">Nucleus</location>
    </subcellularLocation>
</comment>
<evidence type="ECO:0000313" key="8">
    <source>
        <dbReference type="EMBL" id="KRX42401.1"/>
    </source>
</evidence>
<evidence type="ECO:0000259" key="7">
    <source>
        <dbReference type="PROSITE" id="PS51360"/>
    </source>
</evidence>
<evidence type="ECO:0000256" key="3">
    <source>
        <dbReference type="ARBA" id="ARBA00023163"/>
    </source>
</evidence>
<accession>A0A0V0TTU9</accession>
<dbReference type="PROSITE" id="PS51360">
    <property type="entry name" value="PLUS3"/>
    <property type="match status" value="1"/>
</dbReference>
<dbReference type="SUPFAM" id="SSF159042">
    <property type="entry name" value="Plus3-like"/>
    <property type="match status" value="1"/>
</dbReference>
<gene>
    <name evidence="8" type="primary">RTF1</name>
    <name evidence="8" type="ORF">T05_9241</name>
</gene>
<dbReference type="PANTHER" id="PTHR13115">
    <property type="entry name" value="RNA POLYMERASE-ASSOCIATED PROTEIN RTF1 HOMOLOG"/>
    <property type="match status" value="1"/>
</dbReference>
<feature type="compositionally biased region" description="Basic and acidic residues" evidence="5">
    <location>
        <begin position="130"/>
        <end position="148"/>
    </location>
</feature>
<dbReference type="OrthoDB" id="166375at2759"/>
<keyword evidence="3" id="KW-0804">Transcription</keyword>